<sequence>MNDAVIQHHFEEVFNALQEKDNFEIFTKIKAVTKPRVRKIITNIIESPSLLQDESLSEDESRFGKSEDLTLSSSYRPKSFKSEAVASRDNKVEMRNTLFECRFCGRYILGDFLEVHEEKCGSDTV</sequence>
<accession>A0A9P0DSJ4</accession>
<protein>
    <submittedName>
        <fullName evidence="1">Uncharacterized protein</fullName>
    </submittedName>
</protein>
<evidence type="ECO:0000313" key="1">
    <source>
        <dbReference type="EMBL" id="CAH1155921.1"/>
    </source>
</evidence>
<proteinExistence type="predicted"/>
<keyword evidence="2" id="KW-1185">Reference proteome</keyword>
<dbReference type="OrthoDB" id="6746665at2759"/>
<organism evidence="1 2">
    <name type="scientific">Phaedon cochleariae</name>
    <name type="common">Mustard beetle</name>
    <dbReference type="NCBI Taxonomy" id="80249"/>
    <lineage>
        <taxon>Eukaryota</taxon>
        <taxon>Metazoa</taxon>
        <taxon>Ecdysozoa</taxon>
        <taxon>Arthropoda</taxon>
        <taxon>Hexapoda</taxon>
        <taxon>Insecta</taxon>
        <taxon>Pterygota</taxon>
        <taxon>Neoptera</taxon>
        <taxon>Endopterygota</taxon>
        <taxon>Coleoptera</taxon>
        <taxon>Polyphaga</taxon>
        <taxon>Cucujiformia</taxon>
        <taxon>Chrysomeloidea</taxon>
        <taxon>Chrysomelidae</taxon>
        <taxon>Chrysomelinae</taxon>
        <taxon>Chrysomelini</taxon>
        <taxon>Phaedon</taxon>
    </lineage>
</organism>
<dbReference type="EMBL" id="OU896708">
    <property type="protein sequence ID" value="CAH1155921.1"/>
    <property type="molecule type" value="Genomic_DNA"/>
</dbReference>
<gene>
    <name evidence="1" type="ORF">PHAECO_LOCUS6550</name>
</gene>
<dbReference type="Proteomes" id="UP001153737">
    <property type="component" value="Chromosome 2"/>
</dbReference>
<dbReference type="AlphaFoldDB" id="A0A9P0DSJ4"/>
<name>A0A9P0DSJ4_PHACE</name>
<evidence type="ECO:0000313" key="2">
    <source>
        <dbReference type="Proteomes" id="UP001153737"/>
    </source>
</evidence>
<reference evidence="1" key="2">
    <citation type="submission" date="2022-10" db="EMBL/GenBank/DDBJ databases">
        <authorList>
            <consortium name="ENA_rothamsted_submissions"/>
            <consortium name="culmorum"/>
            <person name="King R."/>
        </authorList>
    </citation>
    <scope>NUCLEOTIDE SEQUENCE</scope>
</reference>
<reference evidence="1" key="1">
    <citation type="submission" date="2022-01" db="EMBL/GenBank/DDBJ databases">
        <authorList>
            <person name="King R."/>
        </authorList>
    </citation>
    <scope>NUCLEOTIDE SEQUENCE</scope>
</reference>
<dbReference type="Gene3D" id="3.30.160.60">
    <property type="entry name" value="Classic Zinc Finger"/>
    <property type="match status" value="1"/>
</dbReference>